<dbReference type="Proteomes" id="UP001342418">
    <property type="component" value="Chromosome"/>
</dbReference>
<evidence type="ECO:0000313" key="2">
    <source>
        <dbReference type="EMBL" id="UUP18583.1"/>
    </source>
</evidence>
<reference evidence="2 3" key="1">
    <citation type="submission" date="2018-07" db="EMBL/GenBank/DDBJ databases">
        <title>Genome sequence of Nitratireductor thuwali#1536.</title>
        <authorList>
            <person name="Michoud G."/>
            <person name="Merlino G."/>
            <person name="Sefrji F.O."/>
            <person name="Daffonchio D."/>
        </authorList>
    </citation>
    <scope>NUCLEOTIDE SEQUENCE [LARGE SCALE GENOMIC DNA]</scope>
    <source>
        <strain evidence="3">Nit1536</strain>
    </source>
</reference>
<dbReference type="EMBL" id="CP030941">
    <property type="protein sequence ID" value="UUP18583.1"/>
    <property type="molecule type" value="Genomic_DNA"/>
</dbReference>
<evidence type="ECO:0000259" key="1">
    <source>
        <dbReference type="Pfam" id="PF01261"/>
    </source>
</evidence>
<dbReference type="Gene3D" id="3.20.20.150">
    <property type="entry name" value="Divalent-metal-dependent TIM barrel enzymes"/>
    <property type="match status" value="1"/>
</dbReference>
<dbReference type="PANTHER" id="PTHR12110:SF41">
    <property type="entry name" value="INOSOSE DEHYDRATASE"/>
    <property type="match status" value="1"/>
</dbReference>
<feature type="domain" description="Xylose isomerase-like TIM barrel" evidence="1">
    <location>
        <begin position="24"/>
        <end position="245"/>
    </location>
</feature>
<accession>A0ABY5MPN3</accession>
<proteinExistence type="predicted"/>
<gene>
    <name evidence="2" type="ORF">NTH_03066</name>
</gene>
<dbReference type="Pfam" id="PF01261">
    <property type="entry name" value="AP_endonuc_2"/>
    <property type="match status" value="1"/>
</dbReference>
<dbReference type="InterPro" id="IPR050312">
    <property type="entry name" value="IolE/XylAMocC-like"/>
</dbReference>
<dbReference type="InterPro" id="IPR036237">
    <property type="entry name" value="Xyl_isomerase-like_sf"/>
</dbReference>
<dbReference type="RefSeq" id="WP_338530804.1">
    <property type="nucleotide sequence ID" value="NZ_CP030941.1"/>
</dbReference>
<dbReference type="SUPFAM" id="SSF51658">
    <property type="entry name" value="Xylose isomerase-like"/>
    <property type="match status" value="1"/>
</dbReference>
<dbReference type="PANTHER" id="PTHR12110">
    <property type="entry name" value="HYDROXYPYRUVATE ISOMERASE"/>
    <property type="match status" value="1"/>
</dbReference>
<evidence type="ECO:0000313" key="3">
    <source>
        <dbReference type="Proteomes" id="UP001342418"/>
    </source>
</evidence>
<sequence length="249" mass="27305">MTAFSYQLYSSREFPPLDKTLSMLKSLGYAQVEGYGGVYGDPAGLKAALDGAGLSMTSGHFGIDALENEADKVLEIASTVGMKAAYCPFLVPDQRPADAAGYARFGERLQKAGEKLVSAGLTFGWHNHDFEFRALPGGSIPQEEIFRGGPDLSWEADIAWIVRGGGNPIEWIEKYGSRITAVHIKDTAPEGECADEDGWADVGTGTMDWKSIMDAVRAHTSTRFFVMEHDKPNDHERFARRSIENARSY</sequence>
<organism evidence="2 3">
    <name type="scientific">Nitratireductor thuwali</name>
    <dbReference type="NCBI Taxonomy" id="2267699"/>
    <lineage>
        <taxon>Bacteria</taxon>
        <taxon>Pseudomonadati</taxon>
        <taxon>Pseudomonadota</taxon>
        <taxon>Alphaproteobacteria</taxon>
        <taxon>Hyphomicrobiales</taxon>
        <taxon>Phyllobacteriaceae</taxon>
        <taxon>Nitratireductor</taxon>
    </lineage>
</organism>
<keyword evidence="3" id="KW-1185">Reference proteome</keyword>
<name>A0ABY5MPN3_9HYPH</name>
<dbReference type="InterPro" id="IPR013022">
    <property type="entry name" value="Xyl_isomerase-like_TIM-brl"/>
</dbReference>
<protein>
    <recommendedName>
        <fullName evidence="1">Xylose isomerase-like TIM barrel domain-containing protein</fullName>
    </recommendedName>
</protein>